<sequence>MEKKQQYYSYQIFVNNNKGMNILEAKEIQNKSIWYKNPENNVDVKRYIGIAVSVLDDEKVNFILQIDFLDEFKFGKHDSEEEIKNFVDQYLLSYVNIVTLAYLLNLNSKKELNEV</sequence>
<gene>
    <name evidence="1" type="ORF">LKD48_08570</name>
</gene>
<organism evidence="1 2">
    <name type="scientific">Anthropogastromicrobium aceti</name>
    <dbReference type="NCBI Taxonomy" id="2981768"/>
    <lineage>
        <taxon>Bacteria</taxon>
        <taxon>Bacillati</taxon>
        <taxon>Bacillota</taxon>
        <taxon>Clostridia</taxon>
        <taxon>Lachnospirales</taxon>
        <taxon>Lachnospiraceae</taxon>
        <taxon>Anthropogastromicrobium</taxon>
    </lineage>
</organism>
<accession>A0AAE3E4R7</accession>
<reference evidence="1 2" key="1">
    <citation type="submission" date="2021-10" db="EMBL/GenBank/DDBJ databases">
        <title>Anaerobic single-cell dispensing facilitates the cultivation of human gut bacteria.</title>
        <authorList>
            <person name="Afrizal A."/>
        </authorList>
    </citation>
    <scope>NUCLEOTIDE SEQUENCE [LARGE SCALE GENOMIC DNA]</scope>
    <source>
        <strain evidence="1 2">CLA-AA-H224</strain>
    </source>
</reference>
<name>A0AAE3E4R7_9FIRM</name>
<dbReference type="AlphaFoldDB" id="A0AAE3E4R7"/>
<comment type="caution">
    <text evidence="1">The sequence shown here is derived from an EMBL/GenBank/DDBJ whole genome shotgun (WGS) entry which is preliminary data.</text>
</comment>
<proteinExistence type="predicted"/>
<dbReference type="Proteomes" id="UP001198200">
    <property type="component" value="Unassembled WGS sequence"/>
</dbReference>
<dbReference type="RefSeq" id="WP_308731771.1">
    <property type="nucleotide sequence ID" value="NZ_JAJEQN010000018.1"/>
</dbReference>
<keyword evidence="2" id="KW-1185">Reference proteome</keyword>
<evidence type="ECO:0000313" key="1">
    <source>
        <dbReference type="EMBL" id="MCC2221683.1"/>
    </source>
</evidence>
<dbReference type="EMBL" id="JAJEQN010000018">
    <property type="protein sequence ID" value="MCC2221683.1"/>
    <property type="molecule type" value="Genomic_DNA"/>
</dbReference>
<protein>
    <submittedName>
        <fullName evidence="1">Uncharacterized protein</fullName>
    </submittedName>
</protein>
<evidence type="ECO:0000313" key="2">
    <source>
        <dbReference type="Proteomes" id="UP001198200"/>
    </source>
</evidence>